<evidence type="ECO:0000313" key="2">
    <source>
        <dbReference type="EMBL" id="MBK0396796.1"/>
    </source>
</evidence>
<evidence type="ECO:0000313" key="3">
    <source>
        <dbReference type="Proteomes" id="UP000614058"/>
    </source>
</evidence>
<accession>A0ABS1BU22</accession>
<dbReference type="EMBL" id="JAEHNZ010000003">
    <property type="protein sequence ID" value="MBK0396796.1"/>
    <property type="molecule type" value="Genomic_DNA"/>
</dbReference>
<dbReference type="Pfam" id="PF25191">
    <property type="entry name" value="DUF7832"/>
    <property type="match status" value="1"/>
</dbReference>
<protein>
    <recommendedName>
        <fullName evidence="1">DUF7832 domain-containing protein</fullName>
    </recommendedName>
</protein>
<comment type="caution">
    <text evidence="2">The sequence shown here is derived from an EMBL/GenBank/DDBJ whole genome shotgun (WGS) entry which is preliminary data.</text>
</comment>
<name>A0ABS1BU22_9NEIS</name>
<evidence type="ECO:0000259" key="1">
    <source>
        <dbReference type="Pfam" id="PF25191"/>
    </source>
</evidence>
<dbReference type="Proteomes" id="UP000614058">
    <property type="component" value="Unassembled WGS sequence"/>
</dbReference>
<dbReference type="InterPro" id="IPR057154">
    <property type="entry name" value="DUF7832"/>
</dbReference>
<dbReference type="RefSeq" id="WP_200522857.1">
    <property type="nucleotide sequence ID" value="NZ_JAEHNZ010000003.1"/>
</dbReference>
<sequence length="146" mass="16433">MHYDHISFHAEAPDYPGDLPERNAAHHIGFYYAWAVSQNLHSPAAARLPQFHDLQIGLISGTEFVLEQLNGGIDDGCFNALGNRFTQFYYADEEEGYGAFLADYFAALGIRNQAQFYHTHDTPENQAKLNATFQAAYEIWLGSLKS</sequence>
<reference evidence="2 3" key="1">
    <citation type="journal article" date="2021" name="Pathogens">
        <title>Isolation and Characterization of Kingella bonacorsii sp. nov., A Novel Kingella Species Detected in a Stable Periodontitis Subject.</title>
        <authorList>
            <person name="Antezack A."/>
            <person name="Boxberger M."/>
            <person name="Rolland C."/>
            <person name="Monnet-Corti V."/>
            <person name="La Scola B."/>
        </authorList>
    </citation>
    <scope>NUCLEOTIDE SEQUENCE [LARGE SCALE GENOMIC DNA]</scope>
    <source>
        <strain evidence="2 3">Marseille-Q4569</strain>
    </source>
</reference>
<organism evidence="2 3">
    <name type="scientific">Kingella bonacorsii</name>
    <dbReference type="NCBI Taxonomy" id="2796361"/>
    <lineage>
        <taxon>Bacteria</taxon>
        <taxon>Pseudomonadati</taxon>
        <taxon>Pseudomonadota</taxon>
        <taxon>Betaproteobacteria</taxon>
        <taxon>Neisseriales</taxon>
        <taxon>Neisseriaceae</taxon>
        <taxon>Kingella</taxon>
    </lineage>
</organism>
<feature type="domain" description="DUF7832" evidence="1">
    <location>
        <begin position="3"/>
        <end position="118"/>
    </location>
</feature>
<proteinExistence type="predicted"/>
<keyword evidence="3" id="KW-1185">Reference proteome</keyword>
<gene>
    <name evidence="2" type="ORF">JDW22_09485</name>
</gene>